<evidence type="ECO:0000256" key="3">
    <source>
        <dbReference type="ARBA" id="ARBA00022898"/>
    </source>
</evidence>
<accession>A0A538U7X8</accession>
<dbReference type="Gene3D" id="3.40.50.1100">
    <property type="match status" value="2"/>
</dbReference>
<dbReference type="EMBL" id="VBPA01000086">
    <property type="protein sequence ID" value="TMQ71970.1"/>
    <property type="molecule type" value="Genomic_DNA"/>
</dbReference>
<dbReference type="AlphaFoldDB" id="A0A538U7X8"/>
<dbReference type="FunFam" id="3.40.50.1100:FF:000005">
    <property type="entry name" value="Threonine dehydratase catabolic"/>
    <property type="match status" value="1"/>
</dbReference>
<keyword evidence="3" id="KW-0663">Pyridoxal phosphate</keyword>
<comment type="cofactor">
    <cofactor evidence="1">
        <name>pyridoxal 5'-phosphate</name>
        <dbReference type="ChEBI" id="CHEBI:597326"/>
    </cofactor>
</comment>
<organism evidence="7 8">
    <name type="scientific">Eiseniibacteriota bacterium</name>
    <dbReference type="NCBI Taxonomy" id="2212470"/>
    <lineage>
        <taxon>Bacteria</taxon>
        <taxon>Candidatus Eiseniibacteriota</taxon>
    </lineage>
</organism>
<evidence type="ECO:0000256" key="1">
    <source>
        <dbReference type="ARBA" id="ARBA00001933"/>
    </source>
</evidence>
<dbReference type="GO" id="GO:0004794">
    <property type="term" value="F:threonine deaminase activity"/>
    <property type="evidence" value="ECO:0007669"/>
    <property type="project" value="TreeGrafter"/>
</dbReference>
<gene>
    <name evidence="7" type="ORF">E6K80_03985</name>
</gene>
<feature type="domain" description="Tryptophan synthase beta chain-like PALP" evidence="6">
    <location>
        <begin position="126"/>
        <end position="414"/>
    </location>
</feature>
<name>A0A538U7X8_UNCEI</name>
<feature type="compositionally biased region" description="Low complexity" evidence="5">
    <location>
        <begin position="18"/>
        <end position="27"/>
    </location>
</feature>
<sequence length="434" mass="45537">MASGRRRFPRNDPRPICTTSRSRSTTSKDAPLVVCAITMWMEFVPMSMAAMRMEPRSAGLELGELSPMPGPGSVAVSVARPRPATKKRESGASDREWAAPRDSSTVQCGPVIPLDDIRVAAERIVGHVHRTPTVSSRTLSELSGAAVVIKCECFQKTGSFKPRGALNKVLSLSDDERRRGIVTVSAGNHAQAVAWAARSVGAGCVVVMPEAAPRSKLDAVRGYGAEVILHADRATLFDRLHQVEAERGMTFVHPFDDPVVLAGAGTVGLEIVDQVPDVGTVIVPVGGGGLMGGLTSAIKALRPRARIVAVELAEGPGLGPALAAGKPIPVSRPAETLADGMTPPFVGALPMTIARDAVDAIVTVTEREIIEAMRLLMTRAKLFVEGSGAAATAAILARKVEARGQGPVVAIVSGGNVDPERLRVVFERTAEVAA</sequence>
<dbReference type="InterPro" id="IPR036052">
    <property type="entry name" value="TrpB-like_PALP_sf"/>
</dbReference>
<comment type="caution">
    <text evidence="7">The sequence shown here is derived from an EMBL/GenBank/DDBJ whole genome shotgun (WGS) entry which is preliminary data.</text>
</comment>
<dbReference type="GO" id="GO:0003941">
    <property type="term" value="F:L-serine ammonia-lyase activity"/>
    <property type="evidence" value="ECO:0007669"/>
    <property type="project" value="TreeGrafter"/>
</dbReference>
<dbReference type="Proteomes" id="UP000319836">
    <property type="component" value="Unassembled WGS sequence"/>
</dbReference>
<dbReference type="Pfam" id="PF00291">
    <property type="entry name" value="PALP"/>
    <property type="match status" value="1"/>
</dbReference>
<dbReference type="PANTHER" id="PTHR48078">
    <property type="entry name" value="THREONINE DEHYDRATASE, MITOCHONDRIAL-RELATED"/>
    <property type="match status" value="1"/>
</dbReference>
<protein>
    <submittedName>
        <fullName evidence="7">Pyridoxal-phosphate dependent enzyme</fullName>
    </submittedName>
</protein>
<dbReference type="InterPro" id="IPR050147">
    <property type="entry name" value="Ser/Thr_Dehydratase"/>
</dbReference>
<keyword evidence="4" id="KW-0456">Lyase</keyword>
<dbReference type="PANTHER" id="PTHR48078:SF6">
    <property type="entry name" value="L-THREONINE DEHYDRATASE CATABOLIC TDCB"/>
    <property type="match status" value="1"/>
</dbReference>
<dbReference type="SUPFAM" id="SSF53686">
    <property type="entry name" value="Tryptophan synthase beta subunit-like PLP-dependent enzymes"/>
    <property type="match status" value="1"/>
</dbReference>
<evidence type="ECO:0000256" key="5">
    <source>
        <dbReference type="SAM" id="MobiDB-lite"/>
    </source>
</evidence>
<evidence type="ECO:0000256" key="2">
    <source>
        <dbReference type="ARBA" id="ARBA00010869"/>
    </source>
</evidence>
<dbReference type="CDD" id="cd01562">
    <property type="entry name" value="Thr-dehyd"/>
    <property type="match status" value="1"/>
</dbReference>
<comment type="similarity">
    <text evidence="2">Belongs to the serine/threonine dehydratase family.</text>
</comment>
<feature type="compositionally biased region" description="Basic and acidic residues" evidence="5">
    <location>
        <begin position="86"/>
        <end position="99"/>
    </location>
</feature>
<reference evidence="7 8" key="1">
    <citation type="journal article" date="2019" name="Nat. Microbiol.">
        <title>Mediterranean grassland soil C-N compound turnover is dependent on rainfall and depth, and is mediated by genomically divergent microorganisms.</title>
        <authorList>
            <person name="Diamond S."/>
            <person name="Andeer P.F."/>
            <person name="Li Z."/>
            <person name="Crits-Christoph A."/>
            <person name="Burstein D."/>
            <person name="Anantharaman K."/>
            <person name="Lane K.R."/>
            <person name="Thomas B.C."/>
            <person name="Pan C."/>
            <person name="Northen T.R."/>
            <person name="Banfield J.F."/>
        </authorList>
    </citation>
    <scope>NUCLEOTIDE SEQUENCE [LARGE SCALE GENOMIC DNA]</scope>
    <source>
        <strain evidence="7">WS_10</strain>
    </source>
</reference>
<dbReference type="InterPro" id="IPR001926">
    <property type="entry name" value="TrpB-like_PALP"/>
</dbReference>
<dbReference type="FunFam" id="3.40.50.1100:FF:000007">
    <property type="entry name" value="L-threonine dehydratase catabolic TdcB"/>
    <property type="match status" value="1"/>
</dbReference>
<evidence type="ECO:0000256" key="4">
    <source>
        <dbReference type="ARBA" id="ARBA00023239"/>
    </source>
</evidence>
<dbReference type="GO" id="GO:0006565">
    <property type="term" value="P:L-serine catabolic process"/>
    <property type="evidence" value="ECO:0007669"/>
    <property type="project" value="TreeGrafter"/>
</dbReference>
<feature type="region of interest" description="Disordered" evidence="5">
    <location>
        <begin position="1"/>
        <end position="28"/>
    </location>
</feature>
<dbReference type="GO" id="GO:0006567">
    <property type="term" value="P:L-threonine catabolic process"/>
    <property type="evidence" value="ECO:0007669"/>
    <property type="project" value="TreeGrafter"/>
</dbReference>
<evidence type="ECO:0000313" key="8">
    <source>
        <dbReference type="Proteomes" id="UP000319836"/>
    </source>
</evidence>
<proteinExistence type="inferred from homology"/>
<feature type="region of interest" description="Disordered" evidence="5">
    <location>
        <begin position="71"/>
        <end position="104"/>
    </location>
</feature>
<evidence type="ECO:0000313" key="7">
    <source>
        <dbReference type="EMBL" id="TMQ71970.1"/>
    </source>
</evidence>
<dbReference type="GO" id="GO:0009097">
    <property type="term" value="P:isoleucine biosynthetic process"/>
    <property type="evidence" value="ECO:0007669"/>
    <property type="project" value="TreeGrafter"/>
</dbReference>
<evidence type="ECO:0000259" key="6">
    <source>
        <dbReference type="Pfam" id="PF00291"/>
    </source>
</evidence>